<dbReference type="InterPro" id="IPR012373">
    <property type="entry name" value="Ferrdict_sens_TM"/>
</dbReference>
<dbReference type="PANTHER" id="PTHR30273:SF2">
    <property type="entry name" value="PROTEIN FECR"/>
    <property type="match status" value="1"/>
</dbReference>
<organism evidence="4 5">
    <name type="scientific">Chitinophaga jiangningensis</name>
    <dbReference type="NCBI Taxonomy" id="1419482"/>
    <lineage>
        <taxon>Bacteria</taxon>
        <taxon>Pseudomonadati</taxon>
        <taxon>Bacteroidota</taxon>
        <taxon>Chitinophagia</taxon>
        <taxon>Chitinophagales</taxon>
        <taxon>Chitinophagaceae</taxon>
        <taxon>Chitinophaga</taxon>
    </lineage>
</organism>
<dbReference type="Proteomes" id="UP000184420">
    <property type="component" value="Unassembled WGS sequence"/>
</dbReference>
<evidence type="ECO:0000259" key="3">
    <source>
        <dbReference type="Pfam" id="PF16344"/>
    </source>
</evidence>
<dbReference type="Gene3D" id="3.55.50.30">
    <property type="match status" value="1"/>
</dbReference>
<feature type="domain" description="FecR protein" evidence="2">
    <location>
        <begin position="188"/>
        <end position="284"/>
    </location>
</feature>
<evidence type="ECO:0000259" key="2">
    <source>
        <dbReference type="Pfam" id="PF04773"/>
    </source>
</evidence>
<feature type="transmembrane region" description="Helical" evidence="1">
    <location>
        <begin position="94"/>
        <end position="112"/>
    </location>
</feature>
<evidence type="ECO:0000313" key="5">
    <source>
        <dbReference type="Proteomes" id="UP000184420"/>
    </source>
</evidence>
<dbReference type="RefSeq" id="WP_073084989.1">
    <property type="nucleotide sequence ID" value="NZ_FRBL01000008.1"/>
</dbReference>
<dbReference type="Pfam" id="PF04773">
    <property type="entry name" value="FecR"/>
    <property type="match status" value="1"/>
</dbReference>
<dbReference type="OrthoDB" id="641696at2"/>
<proteinExistence type="predicted"/>
<dbReference type="AlphaFoldDB" id="A0A1M7IX09"/>
<evidence type="ECO:0000256" key="1">
    <source>
        <dbReference type="SAM" id="Phobius"/>
    </source>
</evidence>
<gene>
    <name evidence="4" type="ORF">SAMN05444266_108130</name>
</gene>
<dbReference type="GO" id="GO:0016989">
    <property type="term" value="F:sigma factor antagonist activity"/>
    <property type="evidence" value="ECO:0007669"/>
    <property type="project" value="TreeGrafter"/>
</dbReference>
<feature type="domain" description="Protein FecR C-terminal" evidence="3">
    <location>
        <begin position="330"/>
        <end position="396"/>
    </location>
</feature>
<name>A0A1M7IX09_9BACT</name>
<dbReference type="InterPro" id="IPR032508">
    <property type="entry name" value="FecR_C"/>
</dbReference>
<protein>
    <submittedName>
        <fullName evidence="4">FecR family protein</fullName>
    </submittedName>
</protein>
<keyword evidence="1" id="KW-0812">Transmembrane</keyword>
<keyword evidence="1" id="KW-0472">Membrane</keyword>
<evidence type="ECO:0000313" key="4">
    <source>
        <dbReference type="EMBL" id="SHM45271.1"/>
    </source>
</evidence>
<dbReference type="EMBL" id="FRBL01000008">
    <property type="protein sequence ID" value="SHM45271.1"/>
    <property type="molecule type" value="Genomic_DNA"/>
</dbReference>
<keyword evidence="5" id="KW-1185">Reference proteome</keyword>
<accession>A0A1M7IX09</accession>
<dbReference type="STRING" id="1419482.SAMN05444266_108130"/>
<keyword evidence="1" id="KW-1133">Transmembrane helix</keyword>
<dbReference type="Pfam" id="PF16344">
    <property type="entry name" value="FecR_C"/>
    <property type="match status" value="1"/>
</dbReference>
<sequence length="399" mass="43984">MRENSHYIAELIGKYLDNSLTAEEQQALTEWTNDSETNRALFAEMTDERQLTARLQQLYAYDSDRIIRKISAAVPEFAAPQVVPMRSYGSLKKWGWAAAAAVILLAGGTYFWSTHQQNRGRELAVHQADIKPGTQGAVLTLADGSQLILDSMNTGVIASQKGASVILASGELIYDPTASKNSELDYNTMTTPKGRQFQVTLPDGTRAWLNAASSIRYPTTFAANERRVEVTGEVYFEVAKNVNSPFFVTVGNKAAIEVLGTSFNVNAYTNEAAIRTTLADGSVRVIALPGGKGSSLVLKPGQQAAISGQQLTLASKADLEKVMAWKNGLFNFDGASLEEVMRQLERWYDIEVVYENGIPQTRFIGEMSRQIALTDLLEILKRTEVDFRVEGRQLIVLNK</sequence>
<dbReference type="PANTHER" id="PTHR30273">
    <property type="entry name" value="PERIPLASMIC SIGNAL SENSOR AND SIGMA FACTOR ACTIVATOR FECR-RELATED"/>
    <property type="match status" value="1"/>
</dbReference>
<dbReference type="InterPro" id="IPR006860">
    <property type="entry name" value="FecR"/>
</dbReference>
<reference evidence="4 5" key="1">
    <citation type="submission" date="2016-11" db="EMBL/GenBank/DDBJ databases">
        <authorList>
            <person name="Jaros S."/>
            <person name="Januszkiewicz K."/>
            <person name="Wedrychowicz H."/>
        </authorList>
    </citation>
    <scope>NUCLEOTIDE SEQUENCE [LARGE SCALE GENOMIC DNA]</scope>
    <source>
        <strain evidence="4 5">DSM 27406</strain>
    </source>
</reference>
<dbReference type="Gene3D" id="2.60.120.1440">
    <property type="match status" value="1"/>
</dbReference>